<reference evidence="2 3" key="1">
    <citation type="submission" date="2023-07" db="EMBL/GenBank/DDBJ databases">
        <title>Sequencing the genomes of 1000 actinobacteria strains.</title>
        <authorList>
            <person name="Klenk H.-P."/>
        </authorList>
    </citation>
    <scope>NUCLEOTIDE SEQUENCE [LARGE SCALE GENOMIC DNA]</scope>
    <source>
        <strain evidence="2 3">DSM 45805</strain>
    </source>
</reference>
<dbReference type="Proteomes" id="UP001229651">
    <property type="component" value="Unassembled WGS sequence"/>
</dbReference>
<name>A0ABU0ELZ4_9PSEU</name>
<evidence type="ECO:0000313" key="3">
    <source>
        <dbReference type="Proteomes" id="UP001229651"/>
    </source>
</evidence>
<feature type="transmembrane region" description="Helical" evidence="1">
    <location>
        <begin position="87"/>
        <end position="114"/>
    </location>
</feature>
<keyword evidence="1" id="KW-0472">Membrane</keyword>
<evidence type="ECO:0000313" key="2">
    <source>
        <dbReference type="EMBL" id="MDQ0376306.1"/>
    </source>
</evidence>
<accession>A0ABU0ELZ4</accession>
<comment type="caution">
    <text evidence="2">The sequence shown here is derived from an EMBL/GenBank/DDBJ whole genome shotgun (WGS) entry which is preliminary data.</text>
</comment>
<proteinExistence type="predicted"/>
<dbReference type="EMBL" id="JAUSUT010000001">
    <property type="protein sequence ID" value="MDQ0376306.1"/>
    <property type="molecule type" value="Genomic_DNA"/>
</dbReference>
<gene>
    <name evidence="2" type="ORF">FB470_000300</name>
</gene>
<keyword evidence="1" id="KW-1133">Transmembrane helix</keyword>
<protein>
    <submittedName>
        <fullName evidence="2">Uncharacterized protein</fullName>
    </submittedName>
</protein>
<evidence type="ECO:0000256" key="1">
    <source>
        <dbReference type="SAM" id="Phobius"/>
    </source>
</evidence>
<dbReference type="RefSeq" id="WP_306988111.1">
    <property type="nucleotide sequence ID" value="NZ_JAUSUT010000001.1"/>
</dbReference>
<feature type="transmembrane region" description="Helical" evidence="1">
    <location>
        <begin position="47"/>
        <end position="75"/>
    </location>
</feature>
<keyword evidence="1" id="KW-0812">Transmembrane</keyword>
<organism evidence="2 3">
    <name type="scientific">Amycolatopsis thermophila</name>
    <dbReference type="NCBI Taxonomy" id="206084"/>
    <lineage>
        <taxon>Bacteria</taxon>
        <taxon>Bacillati</taxon>
        <taxon>Actinomycetota</taxon>
        <taxon>Actinomycetes</taxon>
        <taxon>Pseudonocardiales</taxon>
        <taxon>Pseudonocardiaceae</taxon>
        <taxon>Amycolatopsis</taxon>
    </lineage>
</organism>
<keyword evidence="3" id="KW-1185">Reference proteome</keyword>
<sequence length="118" mass="11813">MIGQQQRPGLAVASAALGAVGVVMGVSIWVTWALVRPTAGDVLPPPMTVVLTLVLGALWIVVLSAGVLAILFGFLGRATPGGLARAGMLFGTVAVLLALSGAIAFVVAASNWLAVRPG</sequence>
<feature type="transmembrane region" description="Helical" evidence="1">
    <location>
        <begin position="12"/>
        <end position="35"/>
    </location>
</feature>